<dbReference type="InParanoid" id="A0A316VDP0"/>
<evidence type="ECO:0000313" key="2">
    <source>
        <dbReference type="EMBL" id="PWN33605.1"/>
    </source>
</evidence>
<protein>
    <submittedName>
        <fullName evidence="2">Uncharacterized protein</fullName>
    </submittedName>
</protein>
<feature type="compositionally biased region" description="Low complexity" evidence="1">
    <location>
        <begin position="64"/>
        <end position="98"/>
    </location>
</feature>
<reference evidence="2 3" key="1">
    <citation type="journal article" date="2018" name="Mol. Biol. Evol.">
        <title>Broad Genomic Sampling Reveals a Smut Pathogenic Ancestry of the Fungal Clade Ustilaginomycotina.</title>
        <authorList>
            <person name="Kijpornyongpan T."/>
            <person name="Mondo S.J."/>
            <person name="Barry K."/>
            <person name="Sandor L."/>
            <person name="Lee J."/>
            <person name="Lipzen A."/>
            <person name="Pangilinan J."/>
            <person name="LaButti K."/>
            <person name="Hainaut M."/>
            <person name="Henrissat B."/>
            <person name="Grigoriev I.V."/>
            <person name="Spatafora J.W."/>
            <person name="Aime M.C."/>
        </authorList>
    </citation>
    <scope>NUCLEOTIDE SEQUENCE [LARGE SCALE GENOMIC DNA]</scope>
    <source>
        <strain evidence="2 3">MCA 3882</strain>
    </source>
</reference>
<dbReference type="GeneID" id="37022256"/>
<keyword evidence="3" id="KW-1185">Reference proteome</keyword>
<feature type="compositionally biased region" description="Polar residues" evidence="1">
    <location>
        <begin position="187"/>
        <end position="199"/>
    </location>
</feature>
<proteinExistence type="predicted"/>
<feature type="compositionally biased region" description="Polar residues" evidence="1">
    <location>
        <begin position="908"/>
        <end position="920"/>
    </location>
</feature>
<feature type="compositionally biased region" description="Polar residues" evidence="1">
    <location>
        <begin position="99"/>
        <end position="118"/>
    </location>
</feature>
<feature type="compositionally biased region" description="Polar residues" evidence="1">
    <location>
        <begin position="552"/>
        <end position="591"/>
    </location>
</feature>
<feature type="region of interest" description="Disordered" evidence="1">
    <location>
        <begin position="462"/>
        <end position="624"/>
    </location>
</feature>
<accession>A0A316VDP0</accession>
<dbReference type="STRING" id="1280837.A0A316VDP0"/>
<feature type="region of interest" description="Disordered" evidence="1">
    <location>
        <begin position="897"/>
        <end position="971"/>
    </location>
</feature>
<feature type="compositionally biased region" description="Polar residues" evidence="1">
    <location>
        <begin position="636"/>
        <end position="652"/>
    </location>
</feature>
<sequence length="1047" mass="115520">MSGNVPPLLANQRRVSDNMMNNRSITQRSVSDERVPTNGTQGRSSSSSNRNSTLGSLFRTRVDQQPQRSSQQSQRPTSQNQHRPASAYYPSHHAAPAYTQSSPISGLPATSDSYSSTIPGLPAPMPNPYQSGYNQTQYRPPQSAPNQQHAFNAYPHPPTSAPATYGSQQQQYNGSYSSPQQPPHNSGRVSSPSIPQASAGQAEGDSDYEAVLQASRASAAEEERKREQREKEEEEHYMALYRSEEEERRKRQEEEEERSLMEAMRASQIEDEELRRKRLERQREEEEAATILIEESRQSALREEEERMRRQHAELLEQSRREAEQAELSRRHALAEQERLEQAAVEESLRELEEEWRRRDEAERADAMHIQRGGEIGDVSYWQHLDEKKAHRLALEMNERFAINGGQAAGPSNSNVGASSNNRHSTVRSRRRPLPPTPSMAAQAAGVEVPRILVVDEEGRTTDKRDYVDDDWELSDDEFMAGDGQIQEDGSDPFGDQAEAPPMYDEVHSDRPPEAPTSIPTNVQFVRPDFGPRPDHDNTISTLSYPVDKSAAYSSTVPGSRSTSQSPPAQSSNLPIASTSSQAAHNALPSTSHGSPSQPAASSSRPVSGAPGKRLPDIPIDRPPIPVARIYTDQQETVSLNRSQSQSTQPTEDSNRPSEEPESVPTTPDEAVNFQQKQMKGTDFGYSGEPFGTSLYIQGLSEAKTTFPNIITLSKCKTDGSLTDENCFFVVRAPSWKALVRALAWYGNTRIEAGPEEIVDYPEGVPLRIEIEFVTPSKVNKPNESQLQKAHVSVCFSLAIPSLKEAPPMPLLKALKDSSRALDSGYLRQGATRRVIALPSQPPKLPLDVVRLAQHMHRAHTFSAACPSTGATALHSPRDLHHAVERHDVGYVAKLQRKRKDNGLTGATVPSASEAQNASDSSMNNTATGGNTGQSSSSNQPTSDGARRQSKILQPSSSSIMNQSGGTSTNAIEEESLEGELNHTEEHGDFLDAGAVEIVDGDDRDSGRMARLRARVHRRLGKRSGDPRTVDQDLESWITPYDMTQHG</sequence>
<feature type="compositionally biased region" description="Acidic residues" evidence="1">
    <location>
        <begin position="468"/>
        <end position="480"/>
    </location>
</feature>
<feature type="region of interest" description="Disordered" evidence="1">
    <location>
        <begin position="1"/>
        <end position="274"/>
    </location>
</feature>
<dbReference type="Proteomes" id="UP000245771">
    <property type="component" value="Unassembled WGS sequence"/>
</dbReference>
<evidence type="ECO:0000256" key="1">
    <source>
        <dbReference type="SAM" id="MobiDB-lite"/>
    </source>
</evidence>
<name>A0A316VDP0_9BASI</name>
<dbReference type="OrthoDB" id="2529379at2759"/>
<dbReference type="EMBL" id="KZ819604">
    <property type="protein sequence ID" value="PWN33605.1"/>
    <property type="molecule type" value="Genomic_DNA"/>
</dbReference>
<feature type="region of interest" description="Disordered" evidence="1">
    <location>
        <begin position="636"/>
        <end position="668"/>
    </location>
</feature>
<dbReference type="RefSeq" id="XP_025353907.1">
    <property type="nucleotide sequence ID" value="XM_025500475.1"/>
</dbReference>
<feature type="compositionally biased region" description="Polar residues" evidence="1">
    <location>
        <begin position="128"/>
        <end position="150"/>
    </location>
</feature>
<feature type="compositionally biased region" description="Low complexity" evidence="1">
    <location>
        <begin position="592"/>
        <end position="608"/>
    </location>
</feature>
<feature type="compositionally biased region" description="Polar residues" evidence="1">
    <location>
        <begin position="410"/>
        <end position="424"/>
    </location>
</feature>
<feature type="region of interest" description="Disordered" evidence="1">
    <location>
        <begin position="404"/>
        <end position="444"/>
    </location>
</feature>
<feature type="compositionally biased region" description="Low complexity" evidence="1">
    <location>
        <begin position="921"/>
        <end position="944"/>
    </location>
</feature>
<organism evidence="2 3">
    <name type="scientific">Meira miltonrushii</name>
    <dbReference type="NCBI Taxonomy" id="1280837"/>
    <lineage>
        <taxon>Eukaryota</taxon>
        <taxon>Fungi</taxon>
        <taxon>Dikarya</taxon>
        <taxon>Basidiomycota</taxon>
        <taxon>Ustilaginomycotina</taxon>
        <taxon>Exobasidiomycetes</taxon>
        <taxon>Exobasidiales</taxon>
        <taxon>Brachybasidiaceae</taxon>
        <taxon>Meira</taxon>
    </lineage>
</organism>
<dbReference type="AlphaFoldDB" id="A0A316VDP0"/>
<feature type="compositionally biased region" description="Low complexity" evidence="1">
    <location>
        <begin position="165"/>
        <end position="179"/>
    </location>
</feature>
<evidence type="ECO:0000313" key="3">
    <source>
        <dbReference type="Proteomes" id="UP000245771"/>
    </source>
</evidence>
<feature type="compositionally biased region" description="Polar residues" evidence="1">
    <location>
        <begin position="951"/>
        <end position="971"/>
    </location>
</feature>
<feature type="compositionally biased region" description="Basic and acidic residues" evidence="1">
    <location>
        <begin position="219"/>
        <end position="253"/>
    </location>
</feature>
<feature type="compositionally biased region" description="Polar residues" evidence="1">
    <location>
        <begin position="18"/>
        <end position="29"/>
    </location>
</feature>
<feature type="compositionally biased region" description="Low complexity" evidence="1">
    <location>
        <begin position="37"/>
        <end position="57"/>
    </location>
</feature>
<gene>
    <name evidence="2" type="ORF">FA14DRAFT_173382</name>
</gene>